<reference evidence="7" key="2">
    <citation type="journal article" date="2022" name="Microb. Genom.">
        <title>A chromosome-scale genome assembly of the tomato pathogen Cladosporium fulvum reveals a compartmentalized genome architecture and the presence of a dispensable chromosome.</title>
        <authorList>
            <person name="Zaccaron A.Z."/>
            <person name="Chen L.H."/>
            <person name="Samaras A."/>
            <person name="Stergiopoulos I."/>
        </authorList>
    </citation>
    <scope>NUCLEOTIDE SEQUENCE</scope>
    <source>
        <strain evidence="7">Race5_Kim</strain>
    </source>
</reference>
<dbReference type="Proteomes" id="UP000756132">
    <property type="component" value="Chromosome 1"/>
</dbReference>
<evidence type="ECO:0000313" key="7">
    <source>
        <dbReference type="EMBL" id="UJO12339.1"/>
    </source>
</evidence>
<dbReference type="InterPro" id="IPR033453">
    <property type="entry name" value="Glyco_hydro_30_TIM-barrel"/>
</dbReference>
<dbReference type="OrthoDB" id="2160638at2759"/>
<evidence type="ECO:0000256" key="4">
    <source>
        <dbReference type="RuleBase" id="RU361188"/>
    </source>
</evidence>
<evidence type="ECO:0000256" key="5">
    <source>
        <dbReference type="SAM" id="MobiDB-lite"/>
    </source>
</evidence>
<proteinExistence type="inferred from homology"/>
<comment type="similarity">
    <text evidence="1 4">Belongs to the glycosyl hydrolase 30 family.</text>
</comment>
<dbReference type="Pfam" id="PF02055">
    <property type="entry name" value="Glyco_hydro_30"/>
    <property type="match status" value="1"/>
</dbReference>
<dbReference type="GO" id="GO:0006680">
    <property type="term" value="P:glucosylceramide catabolic process"/>
    <property type="evidence" value="ECO:0007669"/>
    <property type="project" value="TreeGrafter"/>
</dbReference>
<evidence type="ECO:0000313" key="8">
    <source>
        <dbReference type="Proteomes" id="UP000756132"/>
    </source>
</evidence>
<protein>
    <submittedName>
        <fullName evidence="7">Endo-1,6-beta-D-glucanase</fullName>
    </submittedName>
</protein>
<accession>A0A9Q8L7V5</accession>
<evidence type="ECO:0000259" key="6">
    <source>
        <dbReference type="Pfam" id="PF02055"/>
    </source>
</evidence>
<dbReference type="GeneID" id="71981672"/>
<dbReference type="PANTHER" id="PTHR11069:SF23">
    <property type="entry name" value="LYSOSOMAL ACID GLUCOSYLCERAMIDASE"/>
    <property type="match status" value="1"/>
</dbReference>
<evidence type="ECO:0000256" key="2">
    <source>
        <dbReference type="ARBA" id="ARBA00022729"/>
    </source>
</evidence>
<feature type="compositionally biased region" description="Polar residues" evidence="5">
    <location>
        <begin position="8"/>
        <end position="24"/>
    </location>
</feature>
<name>A0A9Q8L7V5_PASFU</name>
<dbReference type="PANTHER" id="PTHR11069">
    <property type="entry name" value="GLUCOSYLCERAMIDASE"/>
    <property type="match status" value="1"/>
</dbReference>
<sequence length="194" mass="21236">MGMMRHTIGSSDMSGNQYSFDDNGPSFNEGQPDLDLSNFDLTDDGEAMVKLLAKMGSHKSDVLLAGAPWSFPGWMKHNGLFIAPRLNTGTSYNILNNSFDVQYIPQIIKYFTKYIDTYAEYGVTVNGLPLMNEPLNYQGGYPCMFLDVSDAAAILSRGLGAALADRNVALMAYDHNTDQAVYPSQGNQRAPGLV</sequence>
<dbReference type="EMBL" id="CP090163">
    <property type="protein sequence ID" value="UJO12339.1"/>
    <property type="molecule type" value="Genomic_DNA"/>
</dbReference>
<keyword evidence="2" id="KW-0732">Signal</keyword>
<evidence type="ECO:0000256" key="3">
    <source>
        <dbReference type="ARBA" id="ARBA00022801"/>
    </source>
</evidence>
<dbReference type="SUPFAM" id="SSF51445">
    <property type="entry name" value="(Trans)glycosidases"/>
    <property type="match status" value="1"/>
</dbReference>
<dbReference type="GO" id="GO:0004348">
    <property type="term" value="F:glucosylceramidase activity"/>
    <property type="evidence" value="ECO:0007669"/>
    <property type="project" value="InterPro"/>
</dbReference>
<organism evidence="7 8">
    <name type="scientific">Passalora fulva</name>
    <name type="common">Tomato leaf mold</name>
    <name type="synonym">Cladosporium fulvum</name>
    <dbReference type="NCBI Taxonomy" id="5499"/>
    <lineage>
        <taxon>Eukaryota</taxon>
        <taxon>Fungi</taxon>
        <taxon>Dikarya</taxon>
        <taxon>Ascomycota</taxon>
        <taxon>Pezizomycotina</taxon>
        <taxon>Dothideomycetes</taxon>
        <taxon>Dothideomycetidae</taxon>
        <taxon>Mycosphaerellales</taxon>
        <taxon>Mycosphaerellaceae</taxon>
        <taxon>Fulvia</taxon>
    </lineage>
</organism>
<dbReference type="InterPro" id="IPR001139">
    <property type="entry name" value="Glyco_hydro_30"/>
</dbReference>
<dbReference type="Gene3D" id="3.20.20.80">
    <property type="entry name" value="Glycosidases"/>
    <property type="match status" value="1"/>
</dbReference>
<keyword evidence="3 4" id="KW-0378">Hydrolase</keyword>
<dbReference type="GO" id="GO:0016020">
    <property type="term" value="C:membrane"/>
    <property type="evidence" value="ECO:0007669"/>
    <property type="project" value="GOC"/>
</dbReference>
<feature type="domain" description="Glycosyl hydrolase family 30 TIM-barrel" evidence="6">
    <location>
        <begin position="3"/>
        <end position="164"/>
    </location>
</feature>
<gene>
    <name evidence="7" type="ORF">CLAFUR5_01794</name>
</gene>
<feature type="region of interest" description="Disordered" evidence="5">
    <location>
        <begin position="1"/>
        <end position="24"/>
    </location>
</feature>
<keyword evidence="4" id="KW-0326">Glycosidase</keyword>
<dbReference type="InterPro" id="IPR017853">
    <property type="entry name" value="GH"/>
</dbReference>
<dbReference type="RefSeq" id="XP_047756705.1">
    <property type="nucleotide sequence ID" value="XM_047900942.1"/>
</dbReference>
<reference evidence="7" key="1">
    <citation type="submission" date="2021-12" db="EMBL/GenBank/DDBJ databases">
        <authorList>
            <person name="Zaccaron A."/>
            <person name="Stergiopoulos I."/>
        </authorList>
    </citation>
    <scope>NUCLEOTIDE SEQUENCE</scope>
    <source>
        <strain evidence="7">Race5_Kim</strain>
    </source>
</reference>
<dbReference type="KEGG" id="ffu:CLAFUR5_01794"/>
<dbReference type="AlphaFoldDB" id="A0A9Q8L7V5"/>
<evidence type="ECO:0000256" key="1">
    <source>
        <dbReference type="ARBA" id="ARBA00005382"/>
    </source>
</evidence>
<keyword evidence="8" id="KW-1185">Reference proteome</keyword>